<evidence type="ECO:0000256" key="3">
    <source>
        <dbReference type="ARBA" id="ARBA00022478"/>
    </source>
</evidence>
<dbReference type="InterPro" id="IPR045113">
    <property type="entry name" value="Rpb7-like"/>
</dbReference>
<dbReference type="PANTHER" id="PTHR12709">
    <property type="entry name" value="DNA-DIRECTED RNA POLYMERASE II, III"/>
    <property type="match status" value="1"/>
</dbReference>
<dbReference type="AlphaFoldDB" id="A0AAV6KPK9"/>
<dbReference type="Gene3D" id="3.30.1490.120">
    <property type="entry name" value="RNA polymerase Rpb7-like, N-terminal domain"/>
    <property type="match status" value="1"/>
</dbReference>
<comment type="function">
    <text evidence="5">DNA-dependent RNA polymerase which catalyzes the transcription of DNA into RNA using the four ribonucleoside triphosphates as substrates.</text>
</comment>
<keyword evidence="9" id="KW-1185">Reference proteome</keyword>
<evidence type="ECO:0000259" key="7">
    <source>
        <dbReference type="Pfam" id="PF03876"/>
    </source>
</evidence>
<feature type="domain" description="RNA polymerase Rpb7-like N-terminal" evidence="7">
    <location>
        <begin position="190"/>
        <end position="249"/>
    </location>
</feature>
<proteinExistence type="inferred from homology"/>
<protein>
    <recommendedName>
        <fullName evidence="5">DNA-directed RNA polymerase subunit</fullName>
    </recommendedName>
</protein>
<dbReference type="CDD" id="cd04329">
    <property type="entry name" value="RNAP_II_Rpb7_N"/>
    <property type="match status" value="1"/>
</dbReference>
<comment type="similarity">
    <text evidence="2">Belongs to the eukaryotic RPB7/RPC8 RNA polymerase subunit family.</text>
</comment>
<evidence type="ECO:0000313" key="8">
    <source>
        <dbReference type="EMBL" id="KAG5554541.1"/>
    </source>
</evidence>
<comment type="subcellular location">
    <subcellularLocation>
        <location evidence="1 5">Nucleus</location>
    </subcellularLocation>
</comment>
<dbReference type="FunFam" id="3.30.1490.120:FF:000001">
    <property type="entry name" value="DNA-directed RNA polymerase II subunit RPB7"/>
    <property type="match status" value="1"/>
</dbReference>
<dbReference type="GO" id="GO:0003727">
    <property type="term" value="F:single-stranded RNA binding"/>
    <property type="evidence" value="ECO:0007669"/>
    <property type="project" value="TreeGrafter"/>
</dbReference>
<evidence type="ECO:0000256" key="1">
    <source>
        <dbReference type="ARBA" id="ARBA00004123"/>
    </source>
</evidence>
<gene>
    <name evidence="8" type="ORF">RHGRI_012182</name>
</gene>
<keyword evidence="3 5" id="KW-0240">DNA-directed RNA polymerase</keyword>
<name>A0AAV6KPK9_9ERIC</name>
<dbReference type="GO" id="GO:0003697">
    <property type="term" value="F:single-stranded DNA binding"/>
    <property type="evidence" value="ECO:0007669"/>
    <property type="project" value="TreeGrafter"/>
</dbReference>
<accession>A0AAV6KPK9</accession>
<dbReference type="SUPFAM" id="SSF88798">
    <property type="entry name" value="N-terminal, heterodimerisation domain of RBP7 (RpoE)"/>
    <property type="match status" value="1"/>
</dbReference>
<evidence type="ECO:0000256" key="2">
    <source>
        <dbReference type="ARBA" id="ARBA00009307"/>
    </source>
</evidence>
<feature type="compositionally biased region" description="Basic residues" evidence="6">
    <location>
        <begin position="24"/>
        <end position="42"/>
    </location>
</feature>
<dbReference type="GO" id="GO:0005634">
    <property type="term" value="C:nucleus"/>
    <property type="evidence" value="ECO:0007669"/>
    <property type="project" value="UniProtKB-SubCell"/>
</dbReference>
<dbReference type="InterPro" id="IPR005576">
    <property type="entry name" value="Rpb7-like_N"/>
</dbReference>
<reference evidence="8" key="1">
    <citation type="submission" date="2020-08" db="EMBL/GenBank/DDBJ databases">
        <title>Plant Genome Project.</title>
        <authorList>
            <person name="Zhang R.-G."/>
        </authorList>
    </citation>
    <scope>NUCLEOTIDE SEQUENCE</scope>
    <source>
        <strain evidence="8">WSP0</strain>
        <tissue evidence="8">Leaf</tissue>
    </source>
</reference>
<dbReference type="Proteomes" id="UP000823749">
    <property type="component" value="Chromosome 4"/>
</dbReference>
<dbReference type="Pfam" id="PF03876">
    <property type="entry name" value="SHS2_Rpb7-N"/>
    <property type="match status" value="1"/>
</dbReference>
<dbReference type="InterPro" id="IPR036898">
    <property type="entry name" value="RNA_pol_Rpb7-like_N_sf"/>
</dbReference>
<comment type="caution">
    <text evidence="8">The sequence shown here is derived from an EMBL/GenBank/DDBJ whole genome shotgun (WGS) entry which is preliminary data.</text>
</comment>
<keyword evidence="5" id="KW-0539">Nucleus</keyword>
<dbReference type="PANTHER" id="PTHR12709:SF3">
    <property type="entry name" value="DNA-DIRECTED RNA POLYMERASE V SUBUNIT 7"/>
    <property type="match status" value="1"/>
</dbReference>
<dbReference type="EMBL" id="JACTNZ010000004">
    <property type="protein sequence ID" value="KAG5554541.1"/>
    <property type="molecule type" value="Genomic_DNA"/>
</dbReference>
<evidence type="ECO:0000256" key="6">
    <source>
        <dbReference type="SAM" id="MobiDB-lite"/>
    </source>
</evidence>
<sequence>MSRRKNGSVKTEQKVAEKAAANQRQRRQRTRIQRRKKPQHKRKETEAAAARIGDRGKGEGGQKKGKGKGKTEGARAVTDLSEEDGESLVVGAVTAGGRRNGVEESARVSWFENRLGSPLPPIHTPLLLLQSTVTPPPNNQLIHLTANDHGDGLLLFFGGSVEEGAEEQAGGRNMLEADTRSMFLKVQLPWNVIIPAESLDTKGLMLQKSIIIRLLDDFSTKKATKDLGYFLAVTTLDHIGEGKVRQHTGDVLFPVLFSCVTFKPLRGEILEGVVHKILKHGVFLRSGPIENI</sequence>
<feature type="compositionally biased region" description="Basic and acidic residues" evidence="6">
    <location>
        <begin position="52"/>
        <end position="62"/>
    </location>
</feature>
<organism evidence="8 9">
    <name type="scientific">Rhododendron griersonianum</name>
    <dbReference type="NCBI Taxonomy" id="479676"/>
    <lineage>
        <taxon>Eukaryota</taxon>
        <taxon>Viridiplantae</taxon>
        <taxon>Streptophyta</taxon>
        <taxon>Embryophyta</taxon>
        <taxon>Tracheophyta</taxon>
        <taxon>Spermatophyta</taxon>
        <taxon>Magnoliopsida</taxon>
        <taxon>eudicotyledons</taxon>
        <taxon>Gunneridae</taxon>
        <taxon>Pentapetalae</taxon>
        <taxon>asterids</taxon>
        <taxon>Ericales</taxon>
        <taxon>Ericaceae</taxon>
        <taxon>Ericoideae</taxon>
        <taxon>Rhodoreae</taxon>
        <taxon>Rhododendron</taxon>
    </lineage>
</organism>
<feature type="region of interest" description="Disordered" evidence="6">
    <location>
        <begin position="1"/>
        <end position="80"/>
    </location>
</feature>
<evidence type="ECO:0000256" key="5">
    <source>
        <dbReference type="RuleBase" id="RU369086"/>
    </source>
</evidence>
<evidence type="ECO:0000256" key="4">
    <source>
        <dbReference type="ARBA" id="ARBA00023163"/>
    </source>
</evidence>
<dbReference type="GO" id="GO:0000428">
    <property type="term" value="C:DNA-directed RNA polymerase complex"/>
    <property type="evidence" value="ECO:0007669"/>
    <property type="project" value="UniProtKB-KW"/>
</dbReference>
<evidence type="ECO:0000313" key="9">
    <source>
        <dbReference type="Proteomes" id="UP000823749"/>
    </source>
</evidence>
<dbReference type="GO" id="GO:0006352">
    <property type="term" value="P:DNA-templated transcription initiation"/>
    <property type="evidence" value="ECO:0007669"/>
    <property type="project" value="UniProtKB-UniRule"/>
</dbReference>
<keyword evidence="4 5" id="KW-0804">Transcription</keyword>